<proteinExistence type="predicted"/>
<accession>A0A9D2I3Q9</accession>
<dbReference type="EMBL" id="DWYY01000047">
    <property type="protein sequence ID" value="HJA92360.1"/>
    <property type="molecule type" value="Genomic_DNA"/>
</dbReference>
<dbReference type="PANTHER" id="PTHR31302">
    <property type="entry name" value="TRANSMEMBRANE PROTEIN WITH METALLOPHOSPHOESTERASE DOMAIN-RELATED"/>
    <property type="match status" value="1"/>
</dbReference>
<dbReference type="PANTHER" id="PTHR31302:SF22">
    <property type="entry name" value="PHOSPHOESTERASE"/>
    <property type="match status" value="1"/>
</dbReference>
<dbReference type="Gene3D" id="3.60.21.10">
    <property type="match status" value="1"/>
</dbReference>
<dbReference type="InterPro" id="IPR029052">
    <property type="entry name" value="Metallo-depent_PP-like"/>
</dbReference>
<protein>
    <submittedName>
        <fullName evidence="2">Metallophosphoesterase</fullName>
    </submittedName>
</protein>
<evidence type="ECO:0000313" key="2">
    <source>
        <dbReference type="EMBL" id="HJA92360.1"/>
    </source>
</evidence>
<dbReference type="InterPro" id="IPR051158">
    <property type="entry name" value="Metallophosphoesterase_sf"/>
</dbReference>
<dbReference type="Proteomes" id="UP000886858">
    <property type="component" value="Unassembled WGS sequence"/>
</dbReference>
<dbReference type="InterPro" id="IPR004843">
    <property type="entry name" value="Calcineurin-like_PHP"/>
</dbReference>
<dbReference type="SUPFAM" id="SSF56300">
    <property type="entry name" value="Metallo-dependent phosphatases"/>
    <property type="match status" value="1"/>
</dbReference>
<dbReference type="Pfam" id="PF00149">
    <property type="entry name" value="Metallophos"/>
    <property type="match status" value="1"/>
</dbReference>
<reference evidence="2" key="2">
    <citation type="submission" date="2021-04" db="EMBL/GenBank/DDBJ databases">
        <authorList>
            <person name="Gilroy R."/>
        </authorList>
    </citation>
    <scope>NUCLEOTIDE SEQUENCE</scope>
    <source>
        <strain evidence="2">CHK179-7159</strain>
    </source>
</reference>
<feature type="domain" description="Calcineurin-like phosphoesterase" evidence="1">
    <location>
        <begin position="1"/>
        <end position="211"/>
    </location>
</feature>
<organism evidence="2 3">
    <name type="scientific">Candidatus Eisenbergiella merdipullorum</name>
    <dbReference type="NCBI Taxonomy" id="2838553"/>
    <lineage>
        <taxon>Bacteria</taxon>
        <taxon>Bacillati</taxon>
        <taxon>Bacillota</taxon>
        <taxon>Clostridia</taxon>
        <taxon>Lachnospirales</taxon>
        <taxon>Lachnospiraceae</taxon>
        <taxon>Eisenbergiella</taxon>
    </lineage>
</organism>
<dbReference type="InterPro" id="IPR014578">
    <property type="entry name" value="Pesterase_CT488"/>
</dbReference>
<dbReference type="AlphaFoldDB" id="A0A9D2I3Q9"/>
<evidence type="ECO:0000259" key="1">
    <source>
        <dbReference type="Pfam" id="PF00149"/>
    </source>
</evidence>
<name>A0A9D2I3Q9_9FIRM</name>
<gene>
    <name evidence="2" type="ORF">H9717_04480</name>
</gene>
<comment type="caution">
    <text evidence="2">The sequence shown here is derived from an EMBL/GenBank/DDBJ whole genome shotgun (WGS) entry which is preliminary data.</text>
</comment>
<reference evidence="2" key="1">
    <citation type="journal article" date="2021" name="PeerJ">
        <title>Extensive microbial diversity within the chicken gut microbiome revealed by metagenomics and culture.</title>
        <authorList>
            <person name="Gilroy R."/>
            <person name="Ravi A."/>
            <person name="Getino M."/>
            <person name="Pursley I."/>
            <person name="Horton D.L."/>
            <person name="Alikhan N.F."/>
            <person name="Baker D."/>
            <person name="Gharbi K."/>
            <person name="Hall N."/>
            <person name="Watson M."/>
            <person name="Adriaenssens E.M."/>
            <person name="Foster-Nyarko E."/>
            <person name="Jarju S."/>
            <person name="Secka A."/>
            <person name="Antonio M."/>
            <person name="Oren A."/>
            <person name="Chaudhuri R.R."/>
            <person name="La Ragione R."/>
            <person name="Hildebrand F."/>
            <person name="Pallen M.J."/>
        </authorList>
    </citation>
    <scope>NUCLEOTIDE SEQUENCE</scope>
    <source>
        <strain evidence="2">CHK179-7159</strain>
    </source>
</reference>
<evidence type="ECO:0000313" key="3">
    <source>
        <dbReference type="Proteomes" id="UP000886858"/>
    </source>
</evidence>
<dbReference type="PIRSF" id="PIRSF033094">
    <property type="entry name" value="Pesterase_CT488"/>
    <property type="match status" value="1"/>
</dbReference>
<dbReference type="GO" id="GO:0016787">
    <property type="term" value="F:hydrolase activity"/>
    <property type="evidence" value="ECO:0007669"/>
    <property type="project" value="InterPro"/>
</dbReference>
<sequence length="250" mass="29469">MSLYALGDLHLSFQTNKPMDAFGRVWKHHERKIEKYVNQIVKPEDTLVLTGDHSWGRKLSECREDLDFIERLPGRKILLRGNHDMFWDAKKTERLNEEFHGRLFFLQNNFTAYEDYALVGTKGYTFEGPFYLDGRGRIMGWDEEKEEQAKKLVDREMSRLRESFQKAEQAGYRKFVMFLHYPPTNILEKTSPFTRIAEEYGVKAVVYSHCHGERRFGDSIRGSFHGVEYMLVSGDYLNFHPTLVLPLQEK</sequence>